<gene>
    <name evidence="1" type="ORF">FisN_30Lu128</name>
</gene>
<comment type="caution">
    <text evidence="1">The sequence shown here is derived from an EMBL/GenBank/DDBJ whole genome shotgun (WGS) entry which is preliminary data.</text>
</comment>
<reference evidence="1 2" key="1">
    <citation type="journal article" date="2015" name="Plant Cell">
        <title>Oil accumulation by the oleaginous diatom Fistulifera solaris as revealed by the genome and transcriptome.</title>
        <authorList>
            <person name="Tanaka T."/>
            <person name="Maeda Y."/>
            <person name="Veluchamy A."/>
            <person name="Tanaka M."/>
            <person name="Abida H."/>
            <person name="Marechal E."/>
            <person name="Bowler C."/>
            <person name="Muto M."/>
            <person name="Sunaga Y."/>
            <person name="Tanaka M."/>
            <person name="Yoshino T."/>
            <person name="Taniguchi T."/>
            <person name="Fukuda Y."/>
            <person name="Nemoto M."/>
            <person name="Matsumoto M."/>
            <person name="Wong P.S."/>
            <person name="Aburatani S."/>
            <person name="Fujibuchi W."/>
        </authorList>
    </citation>
    <scope>NUCLEOTIDE SEQUENCE [LARGE SCALE GENOMIC DNA]</scope>
    <source>
        <strain evidence="1 2">JPCC DA0580</strain>
    </source>
</reference>
<name>A0A1Z5JII6_FISSO</name>
<dbReference type="AlphaFoldDB" id="A0A1Z5JII6"/>
<dbReference type="Proteomes" id="UP000198406">
    <property type="component" value="Unassembled WGS sequence"/>
</dbReference>
<accession>A0A1Z5JII6</accession>
<evidence type="ECO:0000313" key="2">
    <source>
        <dbReference type="Proteomes" id="UP000198406"/>
    </source>
</evidence>
<proteinExistence type="predicted"/>
<sequence length="71" mass="8020">MNALIELDCKSIIMSTSPEQLTQQQASFAETKEEDALAWVQHHGLGKYLLCTMKDGRQAYGILTCIDRLYV</sequence>
<evidence type="ECO:0000313" key="1">
    <source>
        <dbReference type="EMBL" id="GAX13815.1"/>
    </source>
</evidence>
<dbReference type="CDD" id="cd00600">
    <property type="entry name" value="Sm_like"/>
    <property type="match status" value="1"/>
</dbReference>
<organism evidence="1 2">
    <name type="scientific">Fistulifera solaris</name>
    <name type="common">Oleaginous diatom</name>
    <dbReference type="NCBI Taxonomy" id="1519565"/>
    <lineage>
        <taxon>Eukaryota</taxon>
        <taxon>Sar</taxon>
        <taxon>Stramenopiles</taxon>
        <taxon>Ochrophyta</taxon>
        <taxon>Bacillariophyta</taxon>
        <taxon>Bacillariophyceae</taxon>
        <taxon>Bacillariophycidae</taxon>
        <taxon>Naviculales</taxon>
        <taxon>Naviculaceae</taxon>
        <taxon>Fistulifera</taxon>
    </lineage>
</organism>
<dbReference type="EMBL" id="BDSP01000073">
    <property type="protein sequence ID" value="GAX13815.1"/>
    <property type="molecule type" value="Genomic_DNA"/>
</dbReference>
<protein>
    <submittedName>
        <fullName evidence="1">Uncharacterized protein</fullName>
    </submittedName>
</protein>
<dbReference type="InParanoid" id="A0A1Z5JII6"/>
<keyword evidence="2" id="KW-1185">Reference proteome</keyword>